<evidence type="ECO:0000313" key="3">
    <source>
        <dbReference type="Proteomes" id="UP000003532"/>
    </source>
</evidence>
<dbReference type="InterPro" id="IPR013785">
    <property type="entry name" value="Aldolase_TIM"/>
</dbReference>
<proteinExistence type="predicted"/>
<protein>
    <submittedName>
        <fullName evidence="2">tRNA dihydrouridine synthase B</fullName>
    </submittedName>
</protein>
<accession>G5NIS1</accession>
<feature type="domain" description="DUS-like FMN-binding" evidence="1">
    <location>
        <begin position="1"/>
        <end position="64"/>
    </location>
</feature>
<dbReference type="Gene3D" id="3.20.20.70">
    <property type="entry name" value="Aldolase class I"/>
    <property type="match status" value="1"/>
</dbReference>
<dbReference type="Pfam" id="PF01207">
    <property type="entry name" value="Dus"/>
    <property type="match status" value="1"/>
</dbReference>
<sequence length="64" mass="6950">MSSNPQVWESDKSRLRMVHVDEPGIRTVQIAGSDPVEMADAARINVESGAQIIDININMGCPAK</sequence>
<dbReference type="AlphaFoldDB" id="G5NIS1"/>
<evidence type="ECO:0000313" key="2">
    <source>
        <dbReference type="EMBL" id="EHC51664.1"/>
    </source>
</evidence>
<comment type="caution">
    <text evidence="2">The sequence shown here is derived from an EMBL/GenBank/DDBJ whole genome shotgun (WGS) entry which is preliminary data.</text>
</comment>
<evidence type="ECO:0000259" key="1">
    <source>
        <dbReference type="Pfam" id="PF01207"/>
    </source>
</evidence>
<organism evidence="2 3">
    <name type="scientific">Salmonella enterica subsp. enterica serovar Inverness str. R8-3668</name>
    <dbReference type="NCBI Taxonomy" id="913075"/>
    <lineage>
        <taxon>Bacteria</taxon>
        <taxon>Pseudomonadati</taxon>
        <taxon>Pseudomonadota</taxon>
        <taxon>Gammaproteobacteria</taxon>
        <taxon>Enterobacterales</taxon>
        <taxon>Enterobacteriaceae</taxon>
        <taxon>Salmonella</taxon>
    </lineage>
</organism>
<name>G5NIS1_SALET</name>
<dbReference type="InterPro" id="IPR035587">
    <property type="entry name" value="DUS-like_FMN-bd"/>
</dbReference>
<reference evidence="2 3" key="1">
    <citation type="journal article" date="2011" name="BMC Genomics">
        <title>Genome sequencing reveals diversification of virulence factor content and possible host adaptation in distinct subpopulations of Salmonella enterica.</title>
        <authorList>
            <person name="den Bakker H.C."/>
            <person name="Moreno Switt A.I."/>
            <person name="Govoni G."/>
            <person name="Cummings C.A."/>
            <person name="Ranieri M.L."/>
            <person name="Degoricija L."/>
            <person name="Hoelzer K."/>
            <person name="Rodriguez-Rivera L.D."/>
            <person name="Brown S."/>
            <person name="Bolchacova E."/>
            <person name="Furtado M.R."/>
            <person name="Wiedmann M."/>
        </authorList>
    </citation>
    <scope>NUCLEOTIDE SEQUENCE [LARGE SCALE GENOMIC DNA]</scope>
    <source>
        <strain evidence="2 3">R8-3668</strain>
    </source>
</reference>
<dbReference type="SUPFAM" id="SSF51395">
    <property type="entry name" value="FMN-linked oxidoreductases"/>
    <property type="match status" value="1"/>
</dbReference>
<dbReference type="Proteomes" id="UP000003532">
    <property type="component" value="Unassembled WGS sequence"/>
</dbReference>
<feature type="non-terminal residue" evidence="2">
    <location>
        <position position="64"/>
    </location>
</feature>
<dbReference type="EMBL" id="AFCO01001604">
    <property type="protein sequence ID" value="EHC51664.1"/>
    <property type="molecule type" value="Genomic_DNA"/>
</dbReference>
<gene>
    <name evidence="2" type="ORF">LTSEINV_4929</name>
</gene>